<dbReference type="STRING" id="56646.A0A2L2SZ58"/>
<dbReference type="Pfam" id="PF24883">
    <property type="entry name" value="NPHP3_N"/>
    <property type="match status" value="1"/>
</dbReference>
<dbReference type="PANTHER" id="PTHR10039:SF5">
    <property type="entry name" value="NACHT DOMAIN-CONTAINING PROTEIN"/>
    <property type="match status" value="1"/>
</dbReference>
<dbReference type="EMBL" id="LN649230">
    <property type="protein sequence ID" value="CEI60223.1"/>
    <property type="molecule type" value="Genomic_DNA"/>
</dbReference>
<evidence type="ECO:0000256" key="1">
    <source>
        <dbReference type="ARBA" id="ARBA00022737"/>
    </source>
</evidence>
<accession>A0A2L2SZ58</accession>
<dbReference type="InterPro" id="IPR056884">
    <property type="entry name" value="NPHP3-like_N"/>
</dbReference>
<evidence type="ECO:0000313" key="4">
    <source>
        <dbReference type="EMBL" id="CEI60223.1"/>
    </source>
</evidence>
<proteinExistence type="predicted"/>
<dbReference type="KEGG" id="fvn:FVRRES_04659"/>
<protein>
    <submittedName>
        <fullName evidence="4">Uncharacterized protein</fullName>
    </submittedName>
</protein>
<dbReference type="Gene3D" id="3.40.50.300">
    <property type="entry name" value="P-loop containing nucleotide triphosphate hydrolases"/>
    <property type="match status" value="1"/>
</dbReference>
<dbReference type="Proteomes" id="UP000245910">
    <property type="component" value="Chromosome II"/>
</dbReference>
<dbReference type="RefSeq" id="XP_025583943.1">
    <property type="nucleotide sequence ID" value="XM_025732992.2"/>
</dbReference>
<dbReference type="InterPro" id="IPR027417">
    <property type="entry name" value="P-loop_NTPase"/>
</dbReference>
<dbReference type="PANTHER" id="PTHR10039">
    <property type="entry name" value="AMELOGENIN"/>
    <property type="match status" value="1"/>
</dbReference>
<reference evidence="5" key="1">
    <citation type="submission" date="2014-10" db="EMBL/GenBank/DDBJ databases">
        <authorList>
            <person name="King R."/>
        </authorList>
    </citation>
    <scope>NUCLEOTIDE SEQUENCE [LARGE SCALE GENOMIC DNA]</scope>
    <source>
        <strain evidence="5">A3/5</strain>
    </source>
</reference>
<evidence type="ECO:0000259" key="2">
    <source>
        <dbReference type="Pfam" id="PF24883"/>
    </source>
</evidence>
<evidence type="ECO:0000313" key="5">
    <source>
        <dbReference type="Proteomes" id="UP000245910"/>
    </source>
</evidence>
<keyword evidence="1" id="KW-0677">Repeat</keyword>
<feature type="domain" description="Nephrocystin 3-like N-terminal" evidence="2">
    <location>
        <begin position="312"/>
        <end position="473"/>
    </location>
</feature>
<dbReference type="InterPro" id="IPR056693">
    <property type="entry name" value="DUF7791"/>
</dbReference>
<evidence type="ECO:0000259" key="3">
    <source>
        <dbReference type="Pfam" id="PF25053"/>
    </source>
</evidence>
<dbReference type="Pfam" id="PF25053">
    <property type="entry name" value="DUF7791"/>
    <property type="match status" value="1"/>
</dbReference>
<organism evidence="4 5">
    <name type="scientific">Fusarium venenatum</name>
    <dbReference type="NCBI Taxonomy" id="56646"/>
    <lineage>
        <taxon>Eukaryota</taxon>
        <taxon>Fungi</taxon>
        <taxon>Dikarya</taxon>
        <taxon>Ascomycota</taxon>
        <taxon>Pezizomycotina</taxon>
        <taxon>Sordariomycetes</taxon>
        <taxon>Hypocreomycetidae</taxon>
        <taxon>Hypocreales</taxon>
        <taxon>Nectriaceae</taxon>
        <taxon>Fusarium</taxon>
    </lineage>
</organism>
<dbReference type="SUPFAM" id="SSF52540">
    <property type="entry name" value="P-loop containing nucleoside triphosphate hydrolases"/>
    <property type="match status" value="1"/>
</dbReference>
<dbReference type="GeneID" id="37256298"/>
<name>A0A2L2SZ58_9HYPO</name>
<feature type="domain" description="DUF7791" evidence="3">
    <location>
        <begin position="583"/>
        <end position="708"/>
    </location>
</feature>
<sequence>MDPISAVGIASAAVQFITFATQFISTTTKFYNSSCESQDFVSNLNTTQLQADKFYQILNTAFQEVSKQLTSGDSVFRDTPTLDHTAVQVSNTYGYSKQLEQEADNGTRELHRVYSVLQDVLQECQIESFHILKATKEMNGKDTKGSIRKSIKATLKVYAGEKKVRGAEEKLQRLQGQLTTAITTISHIYNVQHTRTLAALRRESLMIGAQHSQQLSELQKTLESFIKDRKPLQNSDISAELNLLQNRMGQFSITESRVGTELDIIQSLYFDMRDHRHTAIPEAHQQTFQWVFTPPGHQTECKNKTKQEAEAKLLHWLEHGDSIFWVTGKPGSGKSTFMKFIANHDKTKEVLSRWSHPDRPIISSCYFRSSGTEMQRSLIGLLRTLLHDIFRSRPELIRTACPSRWAAETSQKDEWTTKELHEILARISKQREAPYKICFFIDGLDKFNGDLYEFCENLKEIAKCNIKICLSSRPWNVFEDAFGAGSIPRITMHEMTWHDILQYTRDRLCTHSRWKALTSKSKMATSFAEEITKRAKGVFLWVVLVTKELREGLTEGDRFTDLERKLSSFPRELEPFFKQILDSVSPCYHEHMARMLKVALYATQPMDIMIYYFVDTEYDEEDYWQSLLPIEQSSEWFHDMASDTIRRINGHCRGLLEVQLGQVAFLHRTVADFLATAEMSKLLEKAHSKTFSPGMLILKAHVGWLKSSGLSNGAFTLYHGAKGQYGTVTKEDFQHTHLFVKIREAMKQALVLDQDPEVPKVKLDALVDEMDSIMNDMATTVDARFTEGFPDVYKYTYRLCRILALQLPLMGYLSRKLKSIPSFLWIFDQSPISVVLSDPFNSDATWPVASYEKLKLVLAAGSNPNESILGAMHPTTVWARFLTEILPQCSLKSLTAASPKFQTALEDGLIQILLEHGANPKVKIRLNAANTVSAFTLFAAAAFDLTWNKNVEEMYFKSLDLLIKGKASFDKNNNSPTQIWGLQETLIESQDEELGDYHDIVLSRLQKEIGRDEPGRKSFIARLVRETLPYARDANWPLQLYQHHLERAQSGDLYHDGCPKRGIEDMDFTQRNEHKRVKRSRGF</sequence>
<keyword evidence="5" id="KW-1185">Reference proteome</keyword>
<dbReference type="AlphaFoldDB" id="A0A2L2SZ58"/>